<dbReference type="Proteomes" id="UP000799324">
    <property type="component" value="Unassembled WGS sequence"/>
</dbReference>
<organism evidence="2 3">
    <name type="scientific">Lophiostoma macrostomum CBS 122681</name>
    <dbReference type="NCBI Taxonomy" id="1314788"/>
    <lineage>
        <taxon>Eukaryota</taxon>
        <taxon>Fungi</taxon>
        <taxon>Dikarya</taxon>
        <taxon>Ascomycota</taxon>
        <taxon>Pezizomycotina</taxon>
        <taxon>Dothideomycetes</taxon>
        <taxon>Pleosporomycetidae</taxon>
        <taxon>Pleosporales</taxon>
        <taxon>Lophiostomataceae</taxon>
        <taxon>Lophiostoma</taxon>
    </lineage>
</organism>
<reference evidence="2" key="1">
    <citation type="journal article" date="2020" name="Stud. Mycol.">
        <title>101 Dothideomycetes genomes: a test case for predicting lifestyles and emergence of pathogens.</title>
        <authorList>
            <person name="Haridas S."/>
            <person name="Albert R."/>
            <person name="Binder M."/>
            <person name="Bloem J."/>
            <person name="Labutti K."/>
            <person name="Salamov A."/>
            <person name="Andreopoulos B."/>
            <person name="Baker S."/>
            <person name="Barry K."/>
            <person name="Bills G."/>
            <person name="Bluhm B."/>
            <person name="Cannon C."/>
            <person name="Castanera R."/>
            <person name="Culley D."/>
            <person name="Daum C."/>
            <person name="Ezra D."/>
            <person name="Gonzalez J."/>
            <person name="Henrissat B."/>
            <person name="Kuo A."/>
            <person name="Liang C."/>
            <person name="Lipzen A."/>
            <person name="Lutzoni F."/>
            <person name="Magnuson J."/>
            <person name="Mondo S."/>
            <person name="Nolan M."/>
            <person name="Ohm R."/>
            <person name="Pangilinan J."/>
            <person name="Park H.-J."/>
            <person name="Ramirez L."/>
            <person name="Alfaro M."/>
            <person name="Sun H."/>
            <person name="Tritt A."/>
            <person name="Yoshinaga Y."/>
            <person name="Zwiers L.-H."/>
            <person name="Turgeon B."/>
            <person name="Goodwin S."/>
            <person name="Spatafora J."/>
            <person name="Crous P."/>
            <person name="Grigoriev I."/>
        </authorList>
    </citation>
    <scope>NUCLEOTIDE SEQUENCE</scope>
    <source>
        <strain evidence="2">CBS 122681</strain>
    </source>
</reference>
<protein>
    <submittedName>
        <fullName evidence="2">Uncharacterized protein</fullName>
    </submittedName>
</protein>
<evidence type="ECO:0000313" key="3">
    <source>
        <dbReference type="Proteomes" id="UP000799324"/>
    </source>
</evidence>
<evidence type="ECO:0000313" key="2">
    <source>
        <dbReference type="EMBL" id="KAF2648861.1"/>
    </source>
</evidence>
<feature type="region of interest" description="Disordered" evidence="1">
    <location>
        <begin position="255"/>
        <end position="275"/>
    </location>
</feature>
<feature type="region of interest" description="Disordered" evidence="1">
    <location>
        <begin position="157"/>
        <end position="184"/>
    </location>
</feature>
<feature type="compositionally biased region" description="Basic and acidic residues" evidence="1">
    <location>
        <begin position="168"/>
        <end position="184"/>
    </location>
</feature>
<sequence length="455" mass="54673">MPKHEAAKLLGLGTAAAAVGGAYKFSEFLYKAKRVRDVGPSNAVYVRLISRVRSDLDEVKRLLTVPEVKDALEANPPKAKWVYGAMRDVRGALENITPLTERVGGDIEEGRRVGVRHRLRWLLSEKEKLENREKEVNVAHASLTEVIGFLTSLEPVEKREKHRHEHRREREHEHEHDRHDTRIDIDIRREGRDRHEGPDRYVERDVYVEHDRDPRRVVEERDVYIEHDRAPPRYEERDVYIERDERGPRRYEEREVYNDRERGPDRYEERETYVERRDPRHEERYYEDRHYDPRGGRVEERELHIQRDLRDPRHVEAQYTERGPGYYDEKRYEERRFDSNLPRRPDSFEDRVPDRDTFMESNARRPYRPQYGEYAEYGAPQPSGAAEYGRRFLGDPGFGDDLVLNPQIGPRMDDYGYEREVWLEEKEDYRTDKYGNKLPDQLRPTWYPSYPRSRM</sequence>
<proteinExistence type="predicted"/>
<keyword evidence="3" id="KW-1185">Reference proteome</keyword>
<dbReference type="AlphaFoldDB" id="A0A6A6SPG9"/>
<dbReference type="OrthoDB" id="5140048at2759"/>
<name>A0A6A6SPG9_9PLEO</name>
<gene>
    <name evidence="2" type="ORF">K491DRAFT_783745</name>
</gene>
<dbReference type="EMBL" id="MU004517">
    <property type="protein sequence ID" value="KAF2648861.1"/>
    <property type="molecule type" value="Genomic_DNA"/>
</dbReference>
<accession>A0A6A6SPG9</accession>
<feature type="region of interest" description="Disordered" evidence="1">
    <location>
        <begin position="433"/>
        <end position="455"/>
    </location>
</feature>
<evidence type="ECO:0000256" key="1">
    <source>
        <dbReference type="SAM" id="MobiDB-lite"/>
    </source>
</evidence>